<dbReference type="Gene3D" id="1.25.10.10">
    <property type="entry name" value="Leucine-rich Repeat Variant"/>
    <property type="match status" value="2"/>
</dbReference>
<proteinExistence type="inferred from homology"/>
<feature type="compositionally biased region" description="Basic and acidic residues" evidence="4">
    <location>
        <begin position="681"/>
        <end position="698"/>
    </location>
</feature>
<feature type="compositionally biased region" description="Basic and acidic residues" evidence="4">
    <location>
        <begin position="1192"/>
        <end position="1202"/>
    </location>
</feature>
<keyword evidence="3" id="KW-0539">Nucleus</keyword>
<comment type="subcellular location">
    <subcellularLocation>
        <location evidence="1">Nucleus</location>
    </subcellularLocation>
</comment>
<dbReference type="InterPro" id="IPR016024">
    <property type="entry name" value="ARM-type_fold"/>
</dbReference>
<feature type="compositionally biased region" description="Basic and acidic residues" evidence="4">
    <location>
        <begin position="1053"/>
        <end position="1069"/>
    </location>
</feature>
<feature type="region of interest" description="Disordered" evidence="4">
    <location>
        <begin position="1116"/>
        <end position="1144"/>
    </location>
</feature>
<name>A0A6G1FTU9_9PEZI</name>
<dbReference type="Pfam" id="PF08161">
    <property type="entry name" value="RRP12_HEAT"/>
    <property type="match status" value="1"/>
</dbReference>
<feature type="compositionally biased region" description="Gly residues" evidence="4">
    <location>
        <begin position="1254"/>
        <end position="1275"/>
    </location>
</feature>
<reference evidence="9" key="2">
    <citation type="submission" date="2020-04" db="EMBL/GenBank/DDBJ databases">
        <authorList>
            <consortium name="NCBI Genome Project"/>
        </authorList>
    </citation>
    <scope>NUCLEOTIDE SEQUENCE</scope>
    <source>
        <strain evidence="9">CBS 781.70</strain>
    </source>
</reference>
<dbReference type="GO" id="GO:0005634">
    <property type="term" value="C:nucleus"/>
    <property type="evidence" value="ECO:0007669"/>
    <property type="project" value="UniProtKB-SubCell"/>
</dbReference>
<sequence>MVLAEDLSEKLEKIRSSPKLENQQETAVVLSAVEDTLKEQSTEFNPTAYFAALLSLLAQYIGPEKGIVNKDVATSVVYLLDLFTPYVPHPLLRSKFQQILSNLAPALVHTDAEAPLLRASIGVLESLLVVQDAQGWSQTQEEISPRRAVAGLLRIGMDHRPKVRKRALEALGKVLNSPPPSPSLDHPVAGMCAETALQSLKQIVDAGEQKKKKNKAPKENPHEPNLIHSLHLIKMLATAGTGWPSQKIDSLCEVLLTISRSSSQYLTMSAFEIFEVLFSGMTDQVSSAKLPHLVEVLEELQPAPTDAQLLPPWVAVISRAYEVSSHVYPTETFEKLPTVFEKISKFLLSPSHNIRVSASECLISFLANCIPSSVILEPSIMDEKVLEMVAAIAVDLLSLKYQHAWMEVFHVHAAMFDSLRWRSDPLLLTTVRTVGELRTSGAFNGKKEADVVLAKAIGAMGPEAVLKILPLNLIDAPPNQQGRAWLLPLLRDSVQNTYLRHFRAHLIPISEAIFQKVMDHGEAEKTMQIKILETIVQQIWSILPGYCEFALDIEEAFDQTFAEQLANLLYQQLELRHYVCKALQNLVDCNAEIRDLEGEEDLLAQSRISKAQALMNLDHMAKFSGNLLAVLFNVYSQALPRSRGAILQCINSYLSITPEKDLVDTFDRVVTMLESALAEAANEKSKGPQEQGRPRDKLPPTSHTLLDLLITISVYLPVSSLTGLFATASKLIVNPDSSIQKKAYKLIPRLCEVENGKAMIETRCSELSSVILSASEATQTPARRDRLLAIQALIPYQDRLDLSFIPSVLPEVVLATKEVNEGARQAAFSLLITMGRRMIEGGKIVRSRVPHYLPDTKDEDASIDEYFTMMSAALASDKPHTVAAAVIALSRCLFEFREDLSLSATSDLVQTVELFLEQNSKEIVRAVLGFVKVVIIGLPEDFVRPRLRTLVPGILRWGKEHREQFKARVRSIIERMVRRFGAEEIERCTPEADRKLIANIRKIRDRTKRQKEAQDEGSDGEEHGTSAREGAGRKFASEYDEAVYGSSDESGSEEERQAAHGKSSRDKPTKGTFIMEEDDEPLDLLDRRAMGKISTDRPQNAREMLSKRHKAKFDMDGKLIFRENEDEDMLDDTEGKDPGDGSLEAGINAYVSAIRGQSAGSRGQRGKLKFSSAGRQQKGDDGDDMEVDETELASKIRDERRGRGGARGSRGGHRGGSRGGARGSRDARGGAPGGARGDSRGNSRGGARGDSRGGRGAGMGGRGFGGRGGRGGRGGIQKAKFQRRGLGFDRTQDSRVSK</sequence>
<evidence type="ECO:0000259" key="5">
    <source>
        <dbReference type="Pfam" id="PF08161"/>
    </source>
</evidence>
<protein>
    <submittedName>
        <fullName evidence="7 9">NUC173-domain-containing protein</fullName>
    </submittedName>
</protein>
<reference evidence="7 9" key="1">
    <citation type="submission" date="2020-01" db="EMBL/GenBank/DDBJ databases">
        <authorList>
            <consortium name="DOE Joint Genome Institute"/>
            <person name="Haridas S."/>
            <person name="Albert R."/>
            <person name="Binder M."/>
            <person name="Bloem J."/>
            <person name="Labutti K."/>
            <person name="Salamov A."/>
            <person name="Andreopoulos B."/>
            <person name="Baker S.E."/>
            <person name="Barry K."/>
            <person name="Bills G."/>
            <person name="Bluhm B.H."/>
            <person name="Cannon C."/>
            <person name="Castanera R."/>
            <person name="Culley D.E."/>
            <person name="Daum C."/>
            <person name="Ezra D."/>
            <person name="Gonzalez J.B."/>
            <person name="Henrissat B."/>
            <person name="Kuo A."/>
            <person name="Liang C."/>
            <person name="Lipzen A."/>
            <person name="Lutzoni F."/>
            <person name="Magnuson J."/>
            <person name="Mondo S."/>
            <person name="Nolan M."/>
            <person name="Ohm R."/>
            <person name="Pangilinan J."/>
            <person name="Park H.-J."/>
            <person name="Ramirez L."/>
            <person name="Alfaro M."/>
            <person name="Sun H."/>
            <person name="Tritt A."/>
            <person name="Yoshinaga Y."/>
            <person name="Zwiers L.-H."/>
            <person name="Turgeon B.G."/>
            <person name="Goodwin S.B."/>
            <person name="Spatafora J.W."/>
            <person name="Crous P.W."/>
            <person name="Grigoriev I.V."/>
        </authorList>
    </citation>
    <scope>NUCLEOTIDE SEQUENCE</scope>
    <source>
        <strain evidence="7 9">CBS 781.70</strain>
    </source>
</reference>
<dbReference type="RefSeq" id="XP_033530759.1">
    <property type="nucleotide sequence ID" value="XM_033677209.1"/>
</dbReference>
<dbReference type="Proteomes" id="UP000504638">
    <property type="component" value="Unplaced"/>
</dbReference>
<feature type="compositionally biased region" description="Basic and acidic residues" evidence="4">
    <location>
        <begin position="1237"/>
        <end position="1253"/>
    </location>
</feature>
<evidence type="ECO:0000313" key="7">
    <source>
        <dbReference type="EMBL" id="KAF1809128.1"/>
    </source>
</evidence>
<feature type="compositionally biased region" description="Basic and acidic residues" evidence="4">
    <location>
        <begin position="1286"/>
        <end position="1298"/>
    </location>
</feature>
<accession>A0A6G1FTU9</accession>
<feature type="region of interest" description="Disordered" evidence="4">
    <location>
        <begin position="1156"/>
        <end position="1298"/>
    </location>
</feature>
<evidence type="ECO:0000256" key="3">
    <source>
        <dbReference type="ARBA" id="ARBA00023242"/>
    </source>
</evidence>
<dbReference type="InterPro" id="IPR011989">
    <property type="entry name" value="ARM-like"/>
</dbReference>
<evidence type="ECO:0000256" key="2">
    <source>
        <dbReference type="ARBA" id="ARBA00007690"/>
    </source>
</evidence>
<feature type="domain" description="RRP12 HEAT" evidence="5">
    <location>
        <begin position="349"/>
        <end position="637"/>
    </location>
</feature>
<keyword evidence="8" id="KW-1185">Reference proteome</keyword>
<gene>
    <name evidence="7 9" type="ORF">P152DRAFT_423396</name>
</gene>
<feature type="domain" description="RRP12 N-terminal HEAT" evidence="6">
    <location>
        <begin position="15"/>
        <end position="283"/>
    </location>
</feature>
<organism evidence="7">
    <name type="scientific">Eremomyces bilateralis CBS 781.70</name>
    <dbReference type="NCBI Taxonomy" id="1392243"/>
    <lineage>
        <taxon>Eukaryota</taxon>
        <taxon>Fungi</taxon>
        <taxon>Dikarya</taxon>
        <taxon>Ascomycota</taxon>
        <taxon>Pezizomycotina</taxon>
        <taxon>Dothideomycetes</taxon>
        <taxon>Dothideomycetes incertae sedis</taxon>
        <taxon>Eremomycetales</taxon>
        <taxon>Eremomycetaceae</taxon>
        <taxon>Eremomyces</taxon>
    </lineage>
</organism>
<dbReference type="PANTHER" id="PTHR48287">
    <property type="entry name" value="ARM REPEAT SUPERFAMILY PROTEIN"/>
    <property type="match status" value="1"/>
</dbReference>
<evidence type="ECO:0000313" key="9">
    <source>
        <dbReference type="RefSeq" id="XP_033530759.1"/>
    </source>
</evidence>
<dbReference type="GeneID" id="54417779"/>
<dbReference type="PANTHER" id="PTHR48287:SF1">
    <property type="entry name" value="ARM REPEAT SUPERFAMILY PROTEIN"/>
    <property type="match status" value="1"/>
</dbReference>
<feature type="compositionally biased region" description="Acidic residues" evidence="4">
    <location>
        <begin position="1181"/>
        <end position="1191"/>
    </location>
</feature>
<dbReference type="OrthoDB" id="2192888at2759"/>
<evidence type="ECO:0000259" key="6">
    <source>
        <dbReference type="Pfam" id="PF25772"/>
    </source>
</evidence>
<dbReference type="InterPro" id="IPR012978">
    <property type="entry name" value="HEAT_RRP12"/>
</dbReference>
<dbReference type="EMBL" id="ML975175">
    <property type="protein sequence ID" value="KAF1809128.1"/>
    <property type="molecule type" value="Genomic_DNA"/>
</dbReference>
<reference evidence="9" key="3">
    <citation type="submission" date="2025-04" db="UniProtKB">
        <authorList>
            <consortium name="RefSeq"/>
        </authorList>
    </citation>
    <scope>IDENTIFICATION</scope>
    <source>
        <strain evidence="9">CBS 781.70</strain>
    </source>
</reference>
<comment type="similarity">
    <text evidence="2">Belongs to the RRP12 family.</text>
</comment>
<dbReference type="Pfam" id="PF25772">
    <property type="entry name" value="HEAT_RRP12_N"/>
    <property type="match status" value="1"/>
</dbReference>
<evidence type="ECO:0000256" key="4">
    <source>
        <dbReference type="SAM" id="MobiDB-lite"/>
    </source>
</evidence>
<feature type="region of interest" description="Disordered" evidence="4">
    <location>
        <begin position="1005"/>
        <end position="1079"/>
    </location>
</feature>
<evidence type="ECO:0000256" key="1">
    <source>
        <dbReference type="ARBA" id="ARBA00004123"/>
    </source>
</evidence>
<feature type="region of interest" description="Disordered" evidence="4">
    <location>
        <begin position="680"/>
        <end position="700"/>
    </location>
</feature>
<evidence type="ECO:0000313" key="8">
    <source>
        <dbReference type="Proteomes" id="UP000504638"/>
    </source>
</evidence>
<feature type="compositionally biased region" description="Basic and acidic residues" evidence="4">
    <location>
        <begin position="1010"/>
        <end position="1037"/>
    </location>
</feature>
<dbReference type="InterPro" id="IPR057860">
    <property type="entry name" value="HEAT_RRP12_N"/>
</dbReference>
<dbReference type="SUPFAM" id="SSF48371">
    <property type="entry name" value="ARM repeat"/>
    <property type="match status" value="1"/>
</dbReference>
<dbReference type="InterPro" id="IPR052087">
    <property type="entry name" value="RRP12"/>
</dbReference>